<dbReference type="Proteomes" id="UP001272052">
    <property type="component" value="Unassembled WGS sequence"/>
</dbReference>
<keyword evidence="3" id="KW-1185">Reference proteome</keyword>
<accession>A0ABU3VQZ0</accession>
<dbReference type="InterPro" id="IPR005232">
    <property type="entry name" value="LarE"/>
</dbReference>
<organism evidence="2 3">
    <name type="scientific">Methanimicrococcus hacksteinii</name>
    <dbReference type="NCBI Taxonomy" id="3028293"/>
    <lineage>
        <taxon>Archaea</taxon>
        <taxon>Methanobacteriati</taxon>
        <taxon>Methanobacteriota</taxon>
        <taxon>Stenosarchaea group</taxon>
        <taxon>Methanomicrobia</taxon>
        <taxon>Methanosarcinales</taxon>
        <taxon>Methanosarcinaceae</taxon>
        <taxon>Methanimicrococcus</taxon>
    </lineage>
</organism>
<sequence length="293" mass="32412">MTLSEKERLLETFFENHKKVIIAFSGGADSSLLAAAAAAAAASDIDALAVTIKTELVSDREIQNAQEAANEIGITHIFIDKKILELPEIENNRKNRCYVCKKEILTTLLNYAEENGFETVVEGTNYSDVLMNEANEIPRPGFSFISEQKKAQGNQNDIGPILEIPLADLKITKEEVRELLKKRKLSVADKPSMSCLATRFSYDSKLDPALLKTVDRAEEILSETGAKQIRIRCHTDSAGRNIARVEVGIEDGKIFFDAGNQKIIGEFIEFLKANGFSYVTADLEGFRSGSMDI</sequence>
<dbReference type="Gene3D" id="3.40.50.620">
    <property type="entry name" value="HUPs"/>
    <property type="match status" value="1"/>
</dbReference>
<dbReference type="NCBIfam" id="TIGR00268">
    <property type="entry name" value="ATP-dependent sacrificial sulfur transferase LarE"/>
    <property type="match status" value="1"/>
</dbReference>
<comment type="caution">
    <text evidence="2">The sequence shown here is derived from an EMBL/GenBank/DDBJ whole genome shotgun (WGS) entry which is preliminary data.</text>
</comment>
<dbReference type="PIRSF" id="PIRSF006661">
    <property type="entry name" value="PP-lp_UCP006661"/>
    <property type="match status" value="1"/>
</dbReference>
<reference evidence="2 3" key="1">
    <citation type="submission" date="2023-06" db="EMBL/GenBank/DDBJ databases">
        <title>Genome sequence of Methanimicrococcus sp. At1.</title>
        <authorList>
            <person name="Protasov E."/>
            <person name="Platt K."/>
            <person name="Poehlein A."/>
            <person name="Daniel R."/>
            <person name="Brune A."/>
        </authorList>
    </citation>
    <scope>NUCLEOTIDE SEQUENCE [LARGE SCALE GENOMIC DNA]</scope>
    <source>
        <strain evidence="2 3">At1</strain>
    </source>
</reference>
<evidence type="ECO:0000313" key="3">
    <source>
        <dbReference type="Proteomes" id="UP001272052"/>
    </source>
</evidence>
<dbReference type="EC" id="4.4.1.37" evidence="2"/>
<dbReference type="InterPro" id="IPR014729">
    <property type="entry name" value="Rossmann-like_a/b/a_fold"/>
</dbReference>
<protein>
    <submittedName>
        <fullName evidence="2">Pyridinium-3,5-bisthiocarboxylic acid mononucleotide synthase</fullName>
        <ecNumber evidence="2">4.4.1.37</ecNumber>
    </submittedName>
</protein>
<dbReference type="EMBL" id="JAWDKC010000022">
    <property type="protein sequence ID" value="MDV0445811.1"/>
    <property type="molecule type" value="Genomic_DNA"/>
</dbReference>
<feature type="domain" description="Asparagine synthetase" evidence="1">
    <location>
        <begin position="20"/>
        <end position="78"/>
    </location>
</feature>
<evidence type="ECO:0000259" key="1">
    <source>
        <dbReference type="Pfam" id="PF00733"/>
    </source>
</evidence>
<dbReference type="PANTHER" id="PTHR43169:SF2">
    <property type="entry name" value="NAD_GMP SYNTHASE DOMAIN-CONTAINING PROTEIN"/>
    <property type="match status" value="1"/>
</dbReference>
<name>A0ABU3VQZ0_9EURY</name>
<dbReference type="InterPro" id="IPR001962">
    <property type="entry name" value="Asn_synthase"/>
</dbReference>
<dbReference type="InterPro" id="IPR052188">
    <property type="entry name" value="Ni-pincer_cofactor_biosynth"/>
</dbReference>
<evidence type="ECO:0000313" key="2">
    <source>
        <dbReference type="EMBL" id="MDV0445811.1"/>
    </source>
</evidence>
<dbReference type="GO" id="GO:0016829">
    <property type="term" value="F:lyase activity"/>
    <property type="evidence" value="ECO:0007669"/>
    <property type="project" value="UniProtKB-KW"/>
</dbReference>
<dbReference type="RefSeq" id="WP_318786239.1">
    <property type="nucleotide sequence ID" value="NZ_JAWDKC010000022.1"/>
</dbReference>
<dbReference type="PANTHER" id="PTHR43169">
    <property type="entry name" value="EXSB FAMILY PROTEIN"/>
    <property type="match status" value="1"/>
</dbReference>
<dbReference type="SUPFAM" id="SSF52402">
    <property type="entry name" value="Adenine nucleotide alpha hydrolases-like"/>
    <property type="match status" value="1"/>
</dbReference>
<keyword evidence="2" id="KW-0456">Lyase</keyword>
<proteinExistence type="predicted"/>
<dbReference type="Pfam" id="PF00733">
    <property type="entry name" value="Asn_synthase"/>
    <property type="match status" value="1"/>
</dbReference>
<gene>
    <name evidence="2" type="primary">larE</name>
    <name evidence="2" type="ORF">MmiAt1_14080</name>
</gene>